<dbReference type="InterPro" id="IPR003593">
    <property type="entry name" value="AAA+_ATPase"/>
</dbReference>
<evidence type="ECO:0000256" key="6">
    <source>
        <dbReference type="ARBA" id="ARBA00022840"/>
    </source>
</evidence>
<comment type="subcellular location">
    <subcellularLocation>
        <location evidence="1">Cell membrane</location>
        <topology evidence="1">Multi-pass membrane protein</topology>
    </subcellularLocation>
</comment>
<evidence type="ECO:0000259" key="10">
    <source>
        <dbReference type="PROSITE" id="PS50893"/>
    </source>
</evidence>
<feature type="domain" description="ABC transporter" evidence="10">
    <location>
        <begin position="354"/>
        <end position="587"/>
    </location>
</feature>
<feature type="transmembrane region" description="Helical" evidence="9">
    <location>
        <begin position="273"/>
        <end position="301"/>
    </location>
</feature>
<evidence type="ECO:0000256" key="8">
    <source>
        <dbReference type="ARBA" id="ARBA00023136"/>
    </source>
</evidence>
<dbReference type="InterPro" id="IPR003439">
    <property type="entry name" value="ABC_transporter-like_ATP-bd"/>
</dbReference>
<feature type="domain" description="ABC transmembrane type-1" evidence="11">
    <location>
        <begin position="28"/>
        <end position="320"/>
    </location>
</feature>
<dbReference type="PROSITE" id="PS50929">
    <property type="entry name" value="ABC_TM1F"/>
    <property type="match status" value="1"/>
</dbReference>
<dbReference type="Gene3D" id="1.20.1560.10">
    <property type="entry name" value="ABC transporter type 1, transmembrane domain"/>
    <property type="match status" value="1"/>
</dbReference>
<dbReference type="InterPro" id="IPR017871">
    <property type="entry name" value="ABC_transporter-like_CS"/>
</dbReference>
<protein>
    <submittedName>
        <fullName evidence="12">ABC transporter ATP-binding protein</fullName>
    </submittedName>
</protein>
<dbReference type="SUPFAM" id="SSF90123">
    <property type="entry name" value="ABC transporter transmembrane region"/>
    <property type="match status" value="1"/>
</dbReference>
<dbReference type="RefSeq" id="WP_071629238.1">
    <property type="nucleotide sequence ID" value="NZ_CP022375.1"/>
</dbReference>
<keyword evidence="6 12" id="KW-0067">ATP-binding</keyword>
<dbReference type="Proteomes" id="UP000253862">
    <property type="component" value="Chromosome"/>
</dbReference>
<name>A0A345JRM1_9GAMM</name>
<evidence type="ECO:0000256" key="2">
    <source>
        <dbReference type="ARBA" id="ARBA00022448"/>
    </source>
</evidence>
<keyword evidence="13" id="KW-1185">Reference proteome</keyword>
<dbReference type="GO" id="GO:0016887">
    <property type="term" value="F:ATP hydrolysis activity"/>
    <property type="evidence" value="ECO:0007669"/>
    <property type="project" value="InterPro"/>
</dbReference>
<dbReference type="PANTHER" id="PTHR24221">
    <property type="entry name" value="ATP-BINDING CASSETTE SUB-FAMILY B"/>
    <property type="match status" value="1"/>
</dbReference>
<evidence type="ECO:0000256" key="5">
    <source>
        <dbReference type="ARBA" id="ARBA00022741"/>
    </source>
</evidence>
<dbReference type="GO" id="GO:0140359">
    <property type="term" value="F:ABC-type transporter activity"/>
    <property type="evidence" value="ECO:0007669"/>
    <property type="project" value="InterPro"/>
</dbReference>
<evidence type="ECO:0000259" key="11">
    <source>
        <dbReference type="PROSITE" id="PS50929"/>
    </source>
</evidence>
<dbReference type="SMART" id="SM00382">
    <property type="entry name" value="AAA"/>
    <property type="match status" value="1"/>
</dbReference>
<evidence type="ECO:0000256" key="4">
    <source>
        <dbReference type="ARBA" id="ARBA00022692"/>
    </source>
</evidence>
<dbReference type="GO" id="GO:0005886">
    <property type="term" value="C:plasma membrane"/>
    <property type="evidence" value="ECO:0007669"/>
    <property type="project" value="UniProtKB-SubCell"/>
</dbReference>
<feature type="transmembrane region" description="Helical" evidence="9">
    <location>
        <begin position="182"/>
        <end position="200"/>
    </location>
</feature>
<reference evidence="12 13" key="1">
    <citation type="submission" date="2017-07" db="EMBL/GenBank/DDBJ databases">
        <title>Complete genome sequences and comparative analysis of the novel pathogen Francisella opportunistica.</title>
        <authorList>
            <person name="Dietrich E.A."/>
            <person name="Kingry L.C."/>
            <person name="Petersen J.M."/>
        </authorList>
    </citation>
    <scope>NUCLEOTIDE SEQUENCE [LARGE SCALE GENOMIC DNA]</scope>
    <source>
        <strain evidence="12 13">14-2155</strain>
    </source>
</reference>
<evidence type="ECO:0000313" key="13">
    <source>
        <dbReference type="Proteomes" id="UP000253862"/>
    </source>
</evidence>
<gene>
    <name evidence="12" type="ORF">CGC43_04905</name>
</gene>
<dbReference type="AlphaFoldDB" id="A0A345JRM1"/>
<dbReference type="InterPro" id="IPR036640">
    <property type="entry name" value="ABC1_TM_sf"/>
</dbReference>
<feature type="transmembrane region" description="Helical" evidence="9">
    <location>
        <begin position="154"/>
        <end position="176"/>
    </location>
</feature>
<dbReference type="InterPro" id="IPR011527">
    <property type="entry name" value="ABC1_TM_dom"/>
</dbReference>
<dbReference type="PROSITE" id="PS00211">
    <property type="entry name" value="ABC_TRANSPORTER_1"/>
    <property type="match status" value="1"/>
</dbReference>
<feature type="transmembrane region" description="Helical" evidence="9">
    <location>
        <begin position="78"/>
        <end position="100"/>
    </location>
</feature>
<dbReference type="SUPFAM" id="SSF52540">
    <property type="entry name" value="P-loop containing nucleoside triphosphate hydrolases"/>
    <property type="match status" value="1"/>
</dbReference>
<proteinExistence type="predicted"/>
<sequence>MKNNKKNIYYFYLYINDLIRHSPYKFMLGCILTIINTFCAGIGLLLLIPLLHFFGWNNHSESLTNIHLGILSELPKEIAIFIVLLLFLVLIVFAAVVDYINTTATNSFKKSYLYSLKKEFNYKIAHASWSYLIKNKIKDIEHLFSSGLSQISTLTMFSFQIISAVLIALMYILFALIISPSLTLITIFLSLIIFTITYKFNPIMNGQMNFAVHTRIHSAFSSFLDGVKLAKSYNTIDDYIEHFDNLNKQSEALQMEFINSQKKISVFVKISSALVMAIFFYAALVIFEIQLVSMIALLLVFSRLLPNLTTIQQNYFRILNIVPIYIQTKNMIAELDKNKEIQHKNIKIELKDKIQLKNVDFSYAENKVLNNLNCYLYANQTVAIVGQSGAGKSTLADLLLGILNVDRGYIKIDNTILNERHMYSWRELISYVPQDTYLFNESIKDNLLWAAPKATDKGIYEALKLAALYDFVVKLPNGINTIIGDRGVYLSGGQKQRLAIARALLRKPKVLLLDEATSALDVQNEELIYETLKKLKGQITIIIITHRLSTLRATDNIIVMNSGKIIEQGNYQKLSSIADSQFNKVFSINNNTKYLGEHI</sequence>
<dbReference type="GO" id="GO:0005524">
    <property type="term" value="F:ATP binding"/>
    <property type="evidence" value="ECO:0007669"/>
    <property type="project" value="UniProtKB-KW"/>
</dbReference>
<dbReference type="GO" id="GO:0034040">
    <property type="term" value="F:ATPase-coupled lipid transmembrane transporter activity"/>
    <property type="evidence" value="ECO:0007669"/>
    <property type="project" value="TreeGrafter"/>
</dbReference>
<dbReference type="FunFam" id="3.40.50.300:FF:000299">
    <property type="entry name" value="ABC transporter ATP-binding protein/permease"/>
    <property type="match status" value="1"/>
</dbReference>
<organism evidence="12 13">
    <name type="scientific">Francisella opportunistica</name>
    <dbReference type="NCBI Taxonomy" id="2016517"/>
    <lineage>
        <taxon>Bacteria</taxon>
        <taxon>Pseudomonadati</taxon>
        <taxon>Pseudomonadota</taxon>
        <taxon>Gammaproteobacteria</taxon>
        <taxon>Thiotrichales</taxon>
        <taxon>Francisellaceae</taxon>
        <taxon>Francisella</taxon>
    </lineage>
</organism>
<feature type="transmembrane region" description="Helical" evidence="9">
    <location>
        <begin position="26"/>
        <end position="54"/>
    </location>
</feature>
<dbReference type="PROSITE" id="PS50893">
    <property type="entry name" value="ABC_TRANSPORTER_2"/>
    <property type="match status" value="1"/>
</dbReference>
<dbReference type="PANTHER" id="PTHR24221:SF654">
    <property type="entry name" value="ATP-BINDING CASSETTE SUB-FAMILY B MEMBER 6"/>
    <property type="match status" value="1"/>
</dbReference>
<evidence type="ECO:0000313" key="12">
    <source>
        <dbReference type="EMBL" id="AXH29967.1"/>
    </source>
</evidence>
<keyword evidence="4 9" id="KW-0812">Transmembrane</keyword>
<evidence type="ECO:0000256" key="7">
    <source>
        <dbReference type="ARBA" id="ARBA00022989"/>
    </source>
</evidence>
<dbReference type="Gene3D" id="3.40.50.300">
    <property type="entry name" value="P-loop containing nucleotide triphosphate hydrolases"/>
    <property type="match status" value="1"/>
</dbReference>
<evidence type="ECO:0000256" key="3">
    <source>
        <dbReference type="ARBA" id="ARBA00022475"/>
    </source>
</evidence>
<keyword evidence="2" id="KW-0813">Transport</keyword>
<accession>A0A345JRM1</accession>
<keyword evidence="7 9" id="KW-1133">Transmembrane helix</keyword>
<dbReference type="EMBL" id="CP022375">
    <property type="protein sequence ID" value="AXH29967.1"/>
    <property type="molecule type" value="Genomic_DNA"/>
</dbReference>
<evidence type="ECO:0000256" key="1">
    <source>
        <dbReference type="ARBA" id="ARBA00004651"/>
    </source>
</evidence>
<evidence type="ECO:0000256" key="9">
    <source>
        <dbReference type="SAM" id="Phobius"/>
    </source>
</evidence>
<dbReference type="Pfam" id="PF00005">
    <property type="entry name" value="ABC_tran"/>
    <property type="match status" value="1"/>
</dbReference>
<dbReference type="InterPro" id="IPR027417">
    <property type="entry name" value="P-loop_NTPase"/>
</dbReference>
<dbReference type="InterPro" id="IPR039421">
    <property type="entry name" value="Type_1_exporter"/>
</dbReference>
<keyword evidence="3" id="KW-1003">Cell membrane</keyword>
<keyword evidence="8 9" id="KW-0472">Membrane</keyword>
<keyword evidence="5" id="KW-0547">Nucleotide-binding</keyword>
<dbReference type="Pfam" id="PF00664">
    <property type="entry name" value="ABC_membrane"/>
    <property type="match status" value="1"/>
</dbReference>